<feature type="coiled-coil region" evidence="4">
    <location>
        <begin position="150"/>
        <end position="177"/>
    </location>
</feature>
<evidence type="ECO:0000256" key="1">
    <source>
        <dbReference type="ARBA" id="ARBA00022741"/>
    </source>
</evidence>
<keyword evidence="4" id="KW-0175">Coiled coil</keyword>
<dbReference type="InterPro" id="IPR007696">
    <property type="entry name" value="DNA_mismatch_repair_MutS_core"/>
</dbReference>
<dbReference type="InterPro" id="IPR036187">
    <property type="entry name" value="DNA_mismatch_repair_MutS_sf"/>
</dbReference>
<dbReference type="NCBIfam" id="TIGR01069">
    <property type="entry name" value="mutS2"/>
    <property type="match status" value="1"/>
</dbReference>
<dbReference type="SMART" id="SM00534">
    <property type="entry name" value="MUTSac"/>
    <property type="match status" value="1"/>
</dbReference>
<sequence>MQQRTSEALEFNRLKEIMMDFAVSEQAKAMIRNLQPSTSAKIITNQIKETTEAKAILQKSSSVPLQSLSGMERLMSGIGKGVFLNPEQLMQVWTLLDHGKKMIRFMKDKETIAPQVSTYAQSIAPLPHLADEIERCIRNGRVDDAASKALAKIRKRMNMLEIRIKEKLEKMVRASNQYFQDHIISVRDGRYVIPVKSEYKKNIDGQILDQSSSGSTVYVEPADVRKLQNEVHMEKVAEDVEVQRILSTLTGMVETHEHELSINIETFAHYDFIFAKAKYSQTIGGQAVEVNTNQIINIVKARHPLIKNATPLDFRIGNEYRALVITGPNTGGKTVAIKTIGLLTLMVQSGMHVPVAEGSEMAIFEDILVDIGDGQSIEQSLSTFSAHLTNIIQILKQAHSNTLVILDELGAGTDPAEGKGLALAILEKLAEQEATLLATTHYSEMKEFAQRHSYFENGSMEFDIESLQPLYRLTIGRAGESQAFSIALKLGMDRKVLERAHELTHQEIKDYGRTEGIETIPDYKKQLRKTKEDERGEMKEESRSHTAINKNKESNERVTNITKKPTETATQMEKETEKQMVEHTANSTLLEENQQQENEPLQLGDRVYVNSLKTYGIVCETENHRGEVGVLIKHKKVTINKKRLKLQGKAQDLYPENYDLSIVLKSKEARKKSKLLGKRHVENVTIEYNEDGSEKK</sequence>
<reference evidence="7 8" key="1">
    <citation type="submission" date="2023-07" db="EMBL/GenBank/DDBJ databases">
        <title>Genomic Encyclopedia of Type Strains, Phase IV (KMG-IV): sequencing the most valuable type-strain genomes for metagenomic binning, comparative biology and taxonomic classification.</title>
        <authorList>
            <person name="Goeker M."/>
        </authorList>
    </citation>
    <scope>NUCLEOTIDE SEQUENCE [LARGE SCALE GENOMIC DNA]</scope>
    <source>
        <strain evidence="7 8">DSM 12751</strain>
    </source>
</reference>
<dbReference type="InterPro" id="IPR000432">
    <property type="entry name" value="DNA_mismatch_repair_MutS_C"/>
</dbReference>
<name>A0ABT9VXD4_9BACI</name>
<keyword evidence="2" id="KW-0067">ATP-binding</keyword>
<dbReference type="InterPro" id="IPR027417">
    <property type="entry name" value="P-loop_NTPase"/>
</dbReference>
<keyword evidence="8" id="KW-1185">Reference proteome</keyword>
<feature type="region of interest" description="Disordered" evidence="5">
    <location>
        <begin position="527"/>
        <end position="556"/>
    </location>
</feature>
<dbReference type="PIRSF" id="PIRSF005814">
    <property type="entry name" value="MutS_YshD"/>
    <property type="match status" value="1"/>
</dbReference>
<proteinExistence type="predicted"/>
<dbReference type="RefSeq" id="WP_307392980.1">
    <property type="nucleotide sequence ID" value="NZ_BAAADK010000011.1"/>
</dbReference>
<dbReference type="PANTHER" id="PTHR48466">
    <property type="entry name" value="OS10G0509000 PROTEIN-RELATED"/>
    <property type="match status" value="1"/>
</dbReference>
<accession>A0ABT9VXD4</accession>
<evidence type="ECO:0000259" key="6">
    <source>
        <dbReference type="PROSITE" id="PS00486"/>
    </source>
</evidence>
<dbReference type="SUPFAM" id="SSF48334">
    <property type="entry name" value="DNA repair protein MutS, domain III"/>
    <property type="match status" value="1"/>
</dbReference>
<dbReference type="Gene3D" id="3.40.50.300">
    <property type="entry name" value="P-loop containing nucleotide triphosphate hydrolases"/>
    <property type="match status" value="1"/>
</dbReference>
<protein>
    <submittedName>
        <fullName evidence="7">MutS2 family protein</fullName>
    </submittedName>
</protein>
<dbReference type="PROSITE" id="PS00486">
    <property type="entry name" value="DNA_MISMATCH_REPAIR_2"/>
    <property type="match status" value="1"/>
</dbReference>
<evidence type="ECO:0000256" key="3">
    <source>
        <dbReference type="ARBA" id="ARBA00023125"/>
    </source>
</evidence>
<dbReference type="PANTHER" id="PTHR48466:SF2">
    <property type="entry name" value="OS10G0509000 PROTEIN"/>
    <property type="match status" value="1"/>
</dbReference>
<dbReference type="EMBL" id="JAUSTY010000005">
    <property type="protein sequence ID" value="MDQ0165652.1"/>
    <property type="molecule type" value="Genomic_DNA"/>
</dbReference>
<dbReference type="SMART" id="SM00533">
    <property type="entry name" value="MUTSd"/>
    <property type="match status" value="1"/>
</dbReference>
<organism evidence="7 8">
    <name type="scientific">Caldalkalibacillus horti</name>
    <dbReference type="NCBI Taxonomy" id="77523"/>
    <lineage>
        <taxon>Bacteria</taxon>
        <taxon>Bacillati</taxon>
        <taxon>Bacillota</taxon>
        <taxon>Bacilli</taxon>
        <taxon>Bacillales</taxon>
        <taxon>Bacillaceae</taxon>
        <taxon>Caldalkalibacillus</taxon>
    </lineage>
</organism>
<gene>
    <name evidence="7" type="ORF">J2S11_001553</name>
</gene>
<evidence type="ECO:0000256" key="5">
    <source>
        <dbReference type="SAM" id="MobiDB-lite"/>
    </source>
</evidence>
<keyword evidence="1" id="KW-0547">Nucleotide-binding</keyword>
<evidence type="ECO:0000313" key="8">
    <source>
        <dbReference type="Proteomes" id="UP001235840"/>
    </source>
</evidence>
<dbReference type="InterPro" id="IPR005747">
    <property type="entry name" value="MutS2"/>
</dbReference>
<dbReference type="SUPFAM" id="SSF52540">
    <property type="entry name" value="P-loop containing nucleoside triphosphate hydrolases"/>
    <property type="match status" value="1"/>
</dbReference>
<dbReference type="Pfam" id="PF00488">
    <property type="entry name" value="MutS_V"/>
    <property type="match status" value="1"/>
</dbReference>
<evidence type="ECO:0000256" key="4">
    <source>
        <dbReference type="SAM" id="Coils"/>
    </source>
</evidence>
<feature type="domain" description="DNA mismatch repair proteins mutS family" evidence="6">
    <location>
        <begin position="402"/>
        <end position="418"/>
    </location>
</feature>
<keyword evidence="3" id="KW-0238">DNA-binding</keyword>
<evidence type="ECO:0000256" key="2">
    <source>
        <dbReference type="ARBA" id="ARBA00022840"/>
    </source>
</evidence>
<dbReference type="InterPro" id="IPR045076">
    <property type="entry name" value="MutS"/>
</dbReference>
<dbReference type="Proteomes" id="UP001235840">
    <property type="component" value="Unassembled WGS sequence"/>
</dbReference>
<comment type="caution">
    <text evidence="7">The sequence shown here is derived from an EMBL/GenBank/DDBJ whole genome shotgun (WGS) entry which is preliminary data.</text>
</comment>
<evidence type="ECO:0000313" key="7">
    <source>
        <dbReference type="EMBL" id="MDQ0165652.1"/>
    </source>
</evidence>